<comment type="caution">
    <text evidence="5">The sequence shown here is derived from an EMBL/GenBank/DDBJ whole genome shotgun (WGS) entry which is preliminary data.</text>
</comment>
<evidence type="ECO:0000259" key="4">
    <source>
        <dbReference type="Pfam" id="PF14905"/>
    </source>
</evidence>
<evidence type="ECO:0000256" key="1">
    <source>
        <dbReference type="ARBA" id="ARBA00004442"/>
    </source>
</evidence>
<evidence type="ECO:0000256" key="2">
    <source>
        <dbReference type="ARBA" id="ARBA00023136"/>
    </source>
</evidence>
<dbReference type="InterPro" id="IPR036942">
    <property type="entry name" value="Beta-barrel_TonB_sf"/>
</dbReference>
<dbReference type="PANTHER" id="PTHR40980:SF4">
    <property type="entry name" value="TONB-DEPENDENT RECEPTOR-LIKE BETA-BARREL DOMAIN-CONTAINING PROTEIN"/>
    <property type="match status" value="1"/>
</dbReference>
<keyword evidence="3" id="KW-0998">Cell outer membrane</keyword>
<evidence type="ECO:0000256" key="3">
    <source>
        <dbReference type="ARBA" id="ARBA00023237"/>
    </source>
</evidence>
<dbReference type="Gene3D" id="2.170.130.10">
    <property type="entry name" value="TonB-dependent receptor, plug domain"/>
    <property type="match status" value="1"/>
</dbReference>
<keyword evidence="2" id="KW-0472">Membrane</keyword>
<evidence type="ECO:0000313" key="5">
    <source>
        <dbReference type="EMBL" id="OXG09152.1"/>
    </source>
</evidence>
<dbReference type="Gene3D" id="2.40.170.20">
    <property type="entry name" value="TonB-dependent receptor, beta-barrel domain"/>
    <property type="match status" value="1"/>
</dbReference>
<name>A0A227PH62_9FLAO</name>
<dbReference type="AlphaFoldDB" id="A0A227PH62"/>
<dbReference type="Pfam" id="PF13715">
    <property type="entry name" value="CarbopepD_reg_2"/>
    <property type="match status" value="1"/>
</dbReference>
<gene>
    <name evidence="5" type="ORF">B0A64_03920</name>
</gene>
<evidence type="ECO:0000313" key="6">
    <source>
        <dbReference type="Proteomes" id="UP000214684"/>
    </source>
</evidence>
<reference evidence="5 6" key="1">
    <citation type="submission" date="2016-11" db="EMBL/GenBank/DDBJ databases">
        <title>Whole genomes of Flavobacteriaceae.</title>
        <authorList>
            <person name="Stine C."/>
            <person name="Li C."/>
            <person name="Tadesse D."/>
        </authorList>
    </citation>
    <scope>NUCLEOTIDE SEQUENCE [LARGE SCALE GENOMIC DNA]</scope>
    <source>
        <strain evidence="5 6">DSM 24704</strain>
    </source>
</reference>
<dbReference type="SUPFAM" id="SSF49464">
    <property type="entry name" value="Carboxypeptidase regulatory domain-like"/>
    <property type="match status" value="1"/>
</dbReference>
<organism evidence="5 6">
    <name type="scientific">Flavobacterium araucananum</name>
    <dbReference type="NCBI Taxonomy" id="946678"/>
    <lineage>
        <taxon>Bacteria</taxon>
        <taxon>Pseudomonadati</taxon>
        <taxon>Bacteroidota</taxon>
        <taxon>Flavobacteriia</taxon>
        <taxon>Flavobacteriales</taxon>
        <taxon>Flavobacteriaceae</taxon>
        <taxon>Flavobacterium</taxon>
    </lineage>
</organism>
<dbReference type="GO" id="GO:0009279">
    <property type="term" value="C:cell outer membrane"/>
    <property type="evidence" value="ECO:0007669"/>
    <property type="project" value="UniProtKB-SubCell"/>
</dbReference>
<comment type="subcellular location">
    <subcellularLocation>
        <location evidence="1">Cell outer membrane</location>
    </subcellularLocation>
</comment>
<dbReference type="InterPro" id="IPR041700">
    <property type="entry name" value="OMP_b-brl_3"/>
</dbReference>
<accession>A0A227PH62</accession>
<dbReference type="Pfam" id="PF14905">
    <property type="entry name" value="OMP_b-brl_3"/>
    <property type="match status" value="1"/>
</dbReference>
<keyword evidence="6" id="KW-1185">Reference proteome</keyword>
<dbReference type="SUPFAM" id="SSF56935">
    <property type="entry name" value="Porins"/>
    <property type="match status" value="1"/>
</dbReference>
<dbReference type="InterPro" id="IPR008969">
    <property type="entry name" value="CarboxyPept-like_regulatory"/>
</dbReference>
<dbReference type="Gene3D" id="2.60.40.1120">
    <property type="entry name" value="Carboxypeptidase-like, regulatory domain"/>
    <property type="match status" value="1"/>
</dbReference>
<dbReference type="EMBL" id="MUGS01000004">
    <property type="protein sequence ID" value="OXG09152.1"/>
    <property type="molecule type" value="Genomic_DNA"/>
</dbReference>
<dbReference type="InterPro" id="IPR037066">
    <property type="entry name" value="Plug_dom_sf"/>
</dbReference>
<proteinExistence type="predicted"/>
<sequence length="763" mass="87443">MSHTESVPFANVVLTDQSTQSIKGVVTDDKGNFELSVPKGSYKLTVDHMSYDNYSKEIIVEQDQTLEVIVLSEKPNSLETVVVTGAKKRITRKIDRMVVNIENSPIASGGNAFDALKSSPGLVLKNDEISMLGKSGVKIMVDGRMIQLSGEELKTFLNSISASDIKEVEVITTPPAKYEAEGNSGIVNIVYKKGRRNAWNNSTTLTQIQGKYGKQSLNNSFSYQKGKVSSLLTLGYNYGYEHYKELSNIFYSDRNDHLVFNQKAKLNDFSGRLLFDYNVNSTTKIGVQYLGSLTNKSTDDKVDTTILKNSGEVDSYLHGNGNLNNKNKNNLWNAHLEKQLDTIGRKMFIDLDFLDYNKVQDNNILSKNYDANDVVIGTNFDNLSNSEHKIRNYNAKIDFEHPLKFVNLSYGAKFSFSDTQYSLNNYDVLNDITQINQFEFKENIQAAYLNGSKKLSDKWEMQLGLRSEYTETKGISRLLDQVNKNDYFKIFPTFYLQYNKSDDNKFIFNYSKRLYRPNYFQLNPARYYISSQLSYMGNPYLTPSYSHNLEVSHIYKDNFTTKLAYFAQTQSFGYIFQANDAAKEQITTAKNYYTKYAYSLTETFQLKITPWWKADNTLFLNYSQSEKTDAAVNAVLKNGFEFYGSINNQITLSKAKSIVGEVNFWYDSPYNDNIYNYTKASSLDIALSFNSLIKNFKLTTGFYDIFNSSRPIMYSQVNGINQNFVSYPNNRYFRISLIYNFGNDKISTQERNFGNEQERNRSN</sequence>
<dbReference type="Proteomes" id="UP000214684">
    <property type="component" value="Unassembled WGS sequence"/>
</dbReference>
<protein>
    <recommendedName>
        <fullName evidence="4">Outer membrane protein beta-barrel domain-containing protein</fullName>
    </recommendedName>
</protein>
<dbReference type="PANTHER" id="PTHR40980">
    <property type="entry name" value="PLUG DOMAIN-CONTAINING PROTEIN"/>
    <property type="match status" value="1"/>
</dbReference>
<feature type="domain" description="Outer membrane protein beta-barrel" evidence="4">
    <location>
        <begin position="339"/>
        <end position="739"/>
    </location>
</feature>